<name>A0ABW2FUB4_9ACTN</name>
<dbReference type="InterPro" id="IPR014719">
    <property type="entry name" value="Ribosomal_bL12_C/ClpS-like"/>
</dbReference>
<dbReference type="SUPFAM" id="SSF54736">
    <property type="entry name" value="ClpS-like"/>
    <property type="match status" value="1"/>
</dbReference>
<keyword evidence="2" id="KW-0687">Ribonucleoprotein</keyword>
<reference evidence="3" key="1">
    <citation type="journal article" date="2019" name="Int. J. Syst. Evol. Microbiol.">
        <title>The Global Catalogue of Microorganisms (GCM) 10K type strain sequencing project: providing services to taxonomists for standard genome sequencing and annotation.</title>
        <authorList>
            <consortium name="The Broad Institute Genomics Platform"/>
            <consortium name="The Broad Institute Genome Sequencing Center for Infectious Disease"/>
            <person name="Wu L."/>
            <person name="Ma J."/>
        </authorList>
    </citation>
    <scope>NUCLEOTIDE SEQUENCE [LARGE SCALE GENOMIC DNA]</scope>
    <source>
        <strain evidence="3">CGMCC 1.12859</strain>
    </source>
</reference>
<sequence>MVTDRFVLICDHIPQDIVLLDVGPRPLEVAKALRELMGMGIGLWRAKQIVTQALPVRLAEGVGDDVTATWVGPLRDAGAMIELQTWWRYQPDQGQLPVGRAMTG</sequence>
<evidence type="ECO:0000313" key="2">
    <source>
        <dbReference type="EMBL" id="MFC7179985.1"/>
    </source>
</evidence>
<feature type="domain" description="Large ribosomal subunit protein bL12 C-terminal" evidence="1">
    <location>
        <begin position="16"/>
        <end position="84"/>
    </location>
</feature>
<keyword evidence="2" id="KW-0689">Ribosomal protein</keyword>
<organism evidence="2 3">
    <name type="scientific">Kitasatospora paranensis</name>
    <dbReference type="NCBI Taxonomy" id="258053"/>
    <lineage>
        <taxon>Bacteria</taxon>
        <taxon>Bacillati</taxon>
        <taxon>Actinomycetota</taxon>
        <taxon>Actinomycetes</taxon>
        <taxon>Kitasatosporales</taxon>
        <taxon>Streptomycetaceae</taxon>
        <taxon>Kitasatospora</taxon>
    </lineage>
</organism>
<dbReference type="Pfam" id="PF00542">
    <property type="entry name" value="Ribosomal_L12"/>
    <property type="match status" value="1"/>
</dbReference>
<dbReference type="GO" id="GO:0005840">
    <property type="term" value="C:ribosome"/>
    <property type="evidence" value="ECO:0007669"/>
    <property type="project" value="UniProtKB-KW"/>
</dbReference>
<dbReference type="Proteomes" id="UP001596435">
    <property type="component" value="Unassembled WGS sequence"/>
</dbReference>
<comment type="caution">
    <text evidence="2">The sequence shown here is derived from an EMBL/GenBank/DDBJ whole genome shotgun (WGS) entry which is preliminary data.</text>
</comment>
<dbReference type="Gene3D" id="3.30.1390.10">
    <property type="match status" value="1"/>
</dbReference>
<dbReference type="RefSeq" id="WP_380230945.1">
    <property type="nucleotide sequence ID" value="NZ_JBHSVH010000002.1"/>
</dbReference>
<keyword evidence="3" id="KW-1185">Reference proteome</keyword>
<evidence type="ECO:0000313" key="3">
    <source>
        <dbReference type="Proteomes" id="UP001596435"/>
    </source>
</evidence>
<dbReference type="EMBL" id="JBHTAJ010000015">
    <property type="protein sequence ID" value="MFC7179985.1"/>
    <property type="molecule type" value="Genomic_DNA"/>
</dbReference>
<protein>
    <submittedName>
        <fullName evidence="2">Ribosomal protein L7/L12</fullName>
    </submittedName>
</protein>
<gene>
    <name evidence="2" type="ORF">ACFQMG_10490</name>
</gene>
<dbReference type="InterPro" id="IPR013823">
    <property type="entry name" value="Ribosomal_bL12_C"/>
</dbReference>
<proteinExistence type="predicted"/>
<evidence type="ECO:0000259" key="1">
    <source>
        <dbReference type="Pfam" id="PF00542"/>
    </source>
</evidence>
<accession>A0ABW2FUB4</accession>